<evidence type="ECO:0000256" key="1">
    <source>
        <dbReference type="SAM" id="Phobius"/>
    </source>
</evidence>
<feature type="transmembrane region" description="Helical" evidence="1">
    <location>
        <begin position="85"/>
        <end position="102"/>
    </location>
</feature>
<keyword evidence="3" id="KW-1185">Reference proteome</keyword>
<evidence type="ECO:0000313" key="2">
    <source>
        <dbReference type="EMBL" id="MBD3587366.1"/>
    </source>
</evidence>
<comment type="caution">
    <text evidence="2">The sequence shown here is derived from an EMBL/GenBank/DDBJ whole genome shotgun (WGS) entry which is preliminary data.</text>
</comment>
<dbReference type="RefSeq" id="WP_191026457.1">
    <property type="nucleotide sequence ID" value="NZ_JABBXD010000013.1"/>
</dbReference>
<dbReference type="EMBL" id="JABBXD010000013">
    <property type="protein sequence ID" value="MBD3587366.1"/>
    <property type="molecule type" value="Genomic_DNA"/>
</dbReference>
<gene>
    <name evidence="2" type="ORF">HHX48_16640</name>
</gene>
<dbReference type="Proteomes" id="UP000624419">
    <property type="component" value="Unassembled WGS sequence"/>
</dbReference>
<evidence type="ECO:0000313" key="3">
    <source>
        <dbReference type="Proteomes" id="UP000624419"/>
    </source>
</evidence>
<name>A0ABR8LR30_9ALTE</name>
<accession>A0ABR8LR30</accession>
<keyword evidence="1" id="KW-0472">Membrane</keyword>
<protein>
    <submittedName>
        <fullName evidence="2">Uncharacterized protein</fullName>
    </submittedName>
</protein>
<reference evidence="2 3" key="1">
    <citation type="submission" date="2020-04" db="EMBL/GenBank/DDBJ databases">
        <title>Salinimonas sp. HHU 13199.</title>
        <authorList>
            <person name="Cui X."/>
            <person name="Zhang D."/>
        </authorList>
    </citation>
    <scope>NUCLEOTIDE SEQUENCE [LARGE SCALE GENOMIC DNA]</scope>
    <source>
        <strain evidence="2 3">HHU 13199</strain>
    </source>
</reference>
<keyword evidence="1" id="KW-0812">Transmembrane</keyword>
<feature type="transmembrane region" description="Helical" evidence="1">
    <location>
        <begin position="32"/>
        <end position="51"/>
    </location>
</feature>
<proteinExistence type="predicted"/>
<sequence>MPMEATKKTSFVAGAIITLSNGAVEVLSLPWLINALIFFPVMLFLVIGTEIHREYKRGIHISNSFIVGPVDAEGWRIYGRCVLRMLIWFLGAVLTAILVGVVNGI</sequence>
<keyword evidence="1" id="KW-1133">Transmembrane helix</keyword>
<organism evidence="2 3">
    <name type="scientific">Salinimonas profundi</name>
    <dbReference type="NCBI Taxonomy" id="2729140"/>
    <lineage>
        <taxon>Bacteria</taxon>
        <taxon>Pseudomonadati</taxon>
        <taxon>Pseudomonadota</taxon>
        <taxon>Gammaproteobacteria</taxon>
        <taxon>Alteromonadales</taxon>
        <taxon>Alteromonadaceae</taxon>
        <taxon>Alteromonas/Salinimonas group</taxon>
        <taxon>Salinimonas</taxon>
    </lineage>
</organism>